<protein>
    <submittedName>
        <fullName evidence="1">Uncharacterized protein</fullName>
    </submittedName>
</protein>
<proteinExistence type="predicted"/>
<keyword evidence="2" id="KW-1185">Reference proteome</keyword>
<dbReference type="AlphaFoldDB" id="A0A0V0ZCG7"/>
<dbReference type="Proteomes" id="UP000054783">
    <property type="component" value="Unassembled WGS sequence"/>
</dbReference>
<evidence type="ECO:0000313" key="2">
    <source>
        <dbReference type="Proteomes" id="UP000054783"/>
    </source>
</evidence>
<dbReference type="OrthoDB" id="5914777at2759"/>
<reference evidence="1 2" key="1">
    <citation type="submission" date="2015-01" db="EMBL/GenBank/DDBJ databases">
        <title>Evolution of Trichinella species and genotypes.</title>
        <authorList>
            <person name="Korhonen P.K."/>
            <person name="Edoardo P."/>
            <person name="Giuseppe L.R."/>
            <person name="Gasser R.B."/>
        </authorList>
    </citation>
    <scope>NUCLEOTIDE SEQUENCE [LARGE SCALE GENOMIC DNA]</scope>
    <source>
        <strain evidence="1">ISS2496</strain>
    </source>
</reference>
<accession>A0A0V0ZCG7</accession>
<name>A0A0V0ZCG7_9BILA</name>
<comment type="caution">
    <text evidence="1">The sequence shown here is derived from an EMBL/GenBank/DDBJ whole genome shotgun (WGS) entry which is preliminary data.</text>
</comment>
<gene>
    <name evidence="1" type="ORF">T12_13888</name>
</gene>
<sequence length="251" mass="29301">MRKLVIYDIIVVKKMKLMYCMLVVLFLAFNEAQRIDYIKRAQDALFLWNWNRQDPYKKIITVRNRRIEGTRIIFGVDLQDTVCIASQVTFYSYDEMVRVCPPRQGSRVKYCAIYYEMGDIRTTQVYCESDVELVLVAEGGRSDPEIEGTGGTIEYNVSHQDFQDTVRRGVFEWDKKRNDGKYHLVKRVINGSRSGILSSFEIVLDDASCPVRTSVFDNYQDVYRRCAGQGHSRQCVLEFKYLDEKNSEVHC</sequence>
<organism evidence="1 2">
    <name type="scientific">Trichinella patagoniensis</name>
    <dbReference type="NCBI Taxonomy" id="990121"/>
    <lineage>
        <taxon>Eukaryota</taxon>
        <taxon>Metazoa</taxon>
        <taxon>Ecdysozoa</taxon>
        <taxon>Nematoda</taxon>
        <taxon>Enoplea</taxon>
        <taxon>Dorylaimia</taxon>
        <taxon>Trichinellida</taxon>
        <taxon>Trichinellidae</taxon>
        <taxon>Trichinella</taxon>
    </lineage>
</organism>
<evidence type="ECO:0000313" key="1">
    <source>
        <dbReference type="EMBL" id="KRY10075.1"/>
    </source>
</evidence>
<dbReference type="EMBL" id="JYDQ01000245">
    <property type="protein sequence ID" value="KRY10075.1"/>
    <property type="molecule type" value="Genomic_DNA"/>
</dbReference>